<feature type="region of interest" description="Disordered" evidence="1">
    <location>
        <begin position="86"/>
        <end position="115"/>
    </location>
</feature>
<name>A0A2U3E4Q0_PURLI</name>
<gene>
    <name evidence="2" type="ORF">PCL_01138</name>
</gene>
<feature type="region of interest" description="Disordered" evidence="1">
    <location>
        <begin position="628"/>
        <end position="771"/>
    </location>
</feature>
<proteinExistence type="predicted"/>
<feature type="compositionally biased region" description="Basic residues" evidence="1">
    <location>
        <begin position="34"/>
        <end position="47"/>
    </location>
</feature>
<dbReference type="EMBL" id="LCWV01000012">
    <property type="protein sequence ID" value="PWI69491.1"/>
    <property type="molecule type" value="Genomic_DNA"/>
</dbReference>
<accession>A0A2U3E4Q0</accession>
<evidence type="ECO:0000313" key="2">
    <source>
        <dbReference type="EMBL" id="PWI69491.1"/>
    </source>
</evidence>
<feature type="region of interest" description="Disordered" evidence="1">
    <location>
        <begin position="546"/>
        <end position="566"/>
    </location>
</feature>
<feature type="compositionally biased region" description="Polar residues" evidence="1">
    <location>
        <begin position="367"/>
        <end position="377"/>
    </location>
</feature>
<feature type="region of interest" description="Disordered" evidence="1">
    <location>
        <begin position="1"/>
        <end position="74"/>
    </location>
</feature>
<comment type="caution">
    <text evidence="2">The sequence shown here is derived from an EMBL/GenBank/DDBJ whole genome shotgun (WGS) entry which is preliminary data.</text>
</comment>
<feature type="region of interest" description="Disordered" evidence="1">
    <location>
        <begin position="325"/>
        <end position="344"/>
    </location>
</feature>
<evidence type="ECO:0000313" key="3">
    <source>
        <dbReference type="Proteomes" id="UP000245956"/>
    </source>
</evidence>
<reference evidence="2 3" key="1">
    <citation type="journal article" date="2016" name="Front. Microbiol.">
        <title>Genome and transcriptome sequences reveal the specific parasitism of the nematophagous Purpureocillium lilacinum 36-1.</title>
        <authorList>
            <person name="Xie J."/>
            <person name="Li S."/>
            <person name="Mo C."/>
            <person name="Xiao X."/>
            <person name="Peng D."/>
            <person name="Wang G."/>
            <person name="Xiao Y."/>
        </authorList>
    </citation>
    <scope>NUCLEOTIDE SEQUENCE [LARGE SCALE GENOMIC DNA]</scope>
    <source>
        <strain evidence="2 3">36-1</strain>
    </source>
</reference>
<feature type="compositionally biased region" description="Basic and acidic residues" evidence="1">
    <location>
        <begin position="729"/>
        <end position="739"/>
    </location>
</feature>
<organism evidence="2 3">
    <name type="scientific">Purpureocillium lilacinum</name>
    <name type="common">Paecilomyces lilacinus</name>
    <dbReference type="NCBI Taxonomy" id="33203"/>
    <lineage>
        <taxon>Eukaryota</taxon>
        <taxon>Fungi</taxon>
        <taxon>Dikarya</taxon>
        <taxon>Ascomycota</taxon>
        <taxon>Pezizomycotina</taxon>
        <taxon>Sordariomycetes</taxon>
        <taxon>Hypocreomycetidae</taxon>
        <taxon>Hypocreales</taxon>
        <taxon>Ophiocordycipitaceae</taxon>
        <taxon>Purpureocillium</taxon>
    </lineage>
</organism>
<feature type="compositionally biased region" description="Polar residues" evidence="1">
    <location>
        <begin position="325"/>
        <end position="337"/>
    </location>
</feature>
<feature type="region of interest" description="Disordered" evidence="1">
    <location>
        <begin position="365"/>
        <end position="431"/>
    </location>
</feature>
<feature type="region of interest" description="Disordered" evidence="1">
    <location>
        <begin position="196"/>
        <end position="243"/>
    </location>
</feature>
<evidence type="ECO:0000256" key="1">
    <source>
        <dbReference type="SAM" id="MobiDB-lite"/>
    </source>
</evidence>
<protein>
    <submittedName>
        <fullName evidence="2">Uncharacterized protein</fullName>
    </submittedName>
</protein>
<feature type="compositionally biased region" description="Polar residues" evidence="1">
    <location>
        <begin position="50"/>
        <end position="69"/>
    </location>
</feature>
<dbReference type="AlphaFoldDB" id="A0A2U3E4Q0"/>
<sequence length="771" mass="82078">MRPPSSPCVRARAAGRSVRETDVFQPPGGVIISLRRRRRTRHPRRPAINRPSNATPRKSNKSSHQSIRNDQPAKMEDYYYGRAGGRACSGTRRRPASVPARRLGPRGKGCGTSSTHSAWMCVWTHPTGKVRHAGEEGRPERASEDCTVPEKLGRVWAPHQARAQSPQKWGLALCLERVVGGPGAGGAEVPTLASRWAAPERRTSRAGPPPPPGGGGARAMEVHGTNGAPGGADDDEADGWPRGRTLKRADATKLGTNAVDGSGSAVAAPAAAATAALATDHHHHHCPSSAGPFLTKQHLVSGTARAWCAAVHHHNKPFRLSRQALPSSQPVNQSAELSSPKPGSGISAAHLANLALPPSLSWLAPSQRQGGLNNSSEAAAPSRQKRDLRPSPAWSHTYARMHAHMSTSQSRIKKKKKRPSEMRISGAVPMPGGSSLDTIAPTAAAVTAASHVGHRSPIAHHALRTAKRTSQSSVMLSYAYLACFTNFEAWLAAVEKPLCVDVALTRRIAAAAAAAAAVASRPYLIRPGEPPPRADTLAVAAALGGRSRSWSPPGRTSGAPSRTSLNLTKRVMAVGRRRPPFRRRLPRQSRPVAVNPGPVTPGRICGDTLMLLYVARICPRGAPPPPLLLSSSPFQNSMTTAAASPPARHSPRPAHEGGPATAASLCIGARIVPTAQPSTKRAIPPTGRKKQKRKMEIRTHTQKKGSSTRKEPPRASSPWGVWLAVCRDNTQKKPVERGGRPSRPLCAPISGRKMTKARRGSGCRPARQRWD</sequence>
<dbReference type="Proteomes" id="UP000245956">
    <property type="component" value="Unassembled WGS sequence"/>
</dbReference>